<dbReference type="AlphaFoldDB" id="A0A418VP77"/>
<evidence type="ECO:0000313" key="1">
    <source>
        <dbReference type="EMBL" id="RJF78078.1"/>
    </source>
</evidence>
<proteinExistence type="predicted"/>
<gene>
    <name evidence="1" type="ORF">D3877_23395</name>
</gene>
<protein>
    <submittedName>
        <fullName evidence="1">Uncharacterized protein</fullName>
    </submittedName>
</protein>
<dbReference type="Proteomes" id="UP000283458">
    <property type="component" value="Unassembled WGS sequence"/>
</dbReference>
<reference evidence="1 2" key="1">
    <citation type="submission" date="2018-09" db="EMBL/GenBank/DDBJ databases">
        <authorList>
            <person name="Zhu H."/>
        </authorList>
    </citation>
    <scope>NUCLEOTIDE SEQUENCE [LARGE SCALE GENOMIC DNA]</scope>
    <source>
        <strain evidence="1 2">K2W22B-5</strain>
    </source>
</reference>
<name>A0A418VP77_9PROT</name>
<keyword evidence="2" id="KW-1185">Reference proteome</keyword>
<comment type="caution">
    <text evidence="1">The sequence shown here is derived from an EMBL/GenBank/DDBJ whole genome shotgun (WGS) entry which is preliminary data.</text>
</comment>
<accession>A0A418VP77</accession>
<dbReference type="EMBL" id="QYUL01000004">
    <property type="protein sequence ID" value="RJF78078.1"/>
    <property type="molecule type" value="Genomic_DNA"/>
</dbReference>
<sequence>MRADQAICASRAFFTGRAAAPPFGPDLPPNIFEATKIRETTPWFDFACSFPSLRRTWVRKSSQEMDQ</sequence>
<organism evidence="1 2">
    <name type="scientific">Azospirillum cavernae</name>
    <dbReference type="NCBI Taxonomy" id="2320860"/>
    <lineage>
        <taxon>Bacteria</taxon>
        <taxon>Pseudomonadati</taxon>
        <taxon>Pseudomonadota</taxon>
        <taxon>Alphaproteobacteria</taxon>
        <taxon>Rhodospirillales</taxon>
        <taxon>Azospirillaceae</taxon>
        <taxon>Azospirillum</taxon>
    </lineage>
</organism>
<evidence type="ECO:0000313" key="2">
    <source>
        <dbReference type="Proteomes" id="UP000283458"/>
    </source>
</evidence>